<dbReference type="AlphaFoldDB" id="A0A2N2F2U8"/>
<comment type="caution">
    <text evidence="2">The sequence shown here is derived from an EMBL/GenBank/DDBJ whole genome shotgun (WGS) entry which is preliminary data.</text>
</comment>
<evidence type="ECO:0000256" key="1">
    <source>
        <dbReference type="SAM" id="Phobius"/>
    </source>
</evidence>
<sequence>METIPPIYWMVIIGVLVGFICFVLYQVAMLLKESKHAVTDSRKILQEAVKTVDMANALLADATEIVSTAKSTVNEVNNAIIGPIRRISSLLSVVSGFAEGLTSKRK</sequence>
<dbReference type="Proteomes" id="UP000233417">
    <property type="component" value="Unassembled WGS sequence"/>
</dbReference>
<keyword evidence="1" id="KW-0812">Transmembrane</keyword>
<dbReference type="EMBL" id="PHAO01000001">
    <property type="protein sequence ID" value="PKN02540.1"/>
    <property type="molecule type" value="Genomic_DNA"/>
</dbReference>
<feature type="transmembrane region" description="Helical" evidence="1">
    <location>
        <begin position="6"/>
        <end position="25"/>
    </location>
</feature>
<reference evidence="2 3" key="1">
    <citation type="journal article" date="2017" name="ISME J.">
        <title>Potential for microbial H2 and metal transformations associated with novel bacteria and archaea in deep terrestrial subsurface sediments.</title>
        <authorList>
            <person name="Hernsdorf A.W."/>
            <person name="Amano Y."/>
            <person name="Miyakawa K."/>
            <person name="Ise K."/>
            <person name="Suzuki Y."/>
            <person name="Anantharaman K."/>
            <person name="Probst A."/>
            <person name="Burstein D."/>
            <person name="Thomas B.C."/>
            <person name="Banfield J.F."/>
        </authorList>
    </citation>
    <scope>NUCLEOTIDE SEQUENCE [LARGE SCALE GENOMIC DNA]</scope>
    <source>
        <strain evidence="2">HGW-Dojkabacteria-1</strain>
    </source>
</reference>
<accession>A0A2N2F2U8</accession>
<protein>
    <recommendedName>
        <fullName evidence="4">DUF948 domain-containing protein</fullName>
    </recommendedName>
</protein>
<name>A0A2N2F2U8_9BACT</name>
<keyword evidence="1" id="KW-0472">Membrane</keyword>
<evidence type="ECO:0000313" key="2">
    <source>
        <dbReference type="EMBL" id="PKN02540.1"/>
    </source>
</evidence>
<evidence type="ECO:0008006" key="4">
    <source>
        <dbReference type="Google" id="ProtNLM"/>
    </source>
</evidence>
<keyword evidence="1" id="KW-1133">Transmembrane helix</keyword>
<gene>
    <name evidence="2" type="ORF">CVU76_00660</name>
</gene>
<organism evidence="2 3">
    <name type="scientific">Candidatus Dojkabacteria bacterium HGW-Dojkabacteria-1</name>
    <dbReference type="NCBI Taxonomy" id="2013761"/>
    <lineage>
        <taxon>Bacteria</taxon>
        <taxon>Candidatus Dojkabacteria</taxon>
    </lineage>
</organism>
<evidence type="ECO:0000313" key="3">
    <source>
        <dbReference type="Proteomes" id="UP000233417"/>
    </source>
</evidence>
<proteinExistence type="predicted"/>